<accession>A0A318S902</accession>
<keyword evidence="2" id="KW-1185">Reference proteome</keyword>
<sequence length="64" mass="7005">MDDGWNHLARLARTSSLSLDSVEDASEEALRSFAREVLSELVARGLLVGSEPIGCHARPRERGN</sequence>
<comment type="caution">
    <text evidence="1">The sequence shown here is derived from an EMBL/GenBank/DDBJ whole genome shotgun (WGS) entry which is preliminary data.</text>
</comment>
<reference evidence="1 2" key="1">
    <citation type="submission" date="2018-06" db="EMBL/GenBank/DDBJ databases">
        <title>Genomic Encyclopedia of Type Strains, Phase IV (KMG-IV): sequencing the most valuable type-strain genomes for metagenomic binning, comparative biology and taxonomic classification.</title>
        <authorList>
            <person name="Goeker M."/>
        </authorList>
    </citation>
    <scope>NUCLEOTIDE SEQUENCE [LARGE SCALE GENOMIC DNA]</scope>
    <source>
        <strain evidence="1 2">DSM 18048</strain>
    </source>
</reference>
<dbReference type="EMBL" id="QJSX01000005">
    <property type="protein sequence ID" value="PYE54457.1"/>
    <property type="molecule type" value="Genomic_DNA"/>
</dbReference>
<proteinExistence type="predicted"/>
<dbReference type="AlphaFoldDB" id="A0A318S902"/>
<dbReference type="Proteomes" id="UP000248326">
    <property type="component" value="Unassembled WGS sequence"/>
</dbReference>
<dbReference type="RefSeq" id="WP_110886243.1">
    <property type="nucleotide sequence ID" value="NZ_QJSX01000005.1"/>
</dbReference>
<name>A0A318S902_9DEIO</name>
<organism evidence="1 2">
    <name type="scientific">Deinococcus yavapaiensis KR-236</name>
    <dbReference type="NCBI Taxonomy" id="694435"/>
    <lineage>
        <taxon>Bacteria</taxon>
        <taxon>Thermotogati</taxon>
        <taxon>Deinococcota</taxon>
        <taxon>Deinococci</taxon>
        <taxon>Deinococcales</taxon>
        <taxon>Deinococcaceae</taxon>
        <taxon>Deinococcus</taxon>
    </lineage>
</organism>
<protein>
    <submittedName>
        <fullName evidence="1">Uncharacterized protein</fullName>
    </submittedName>
</protein>
<dbReference type="OrthoDB" id="72622at2"/>
<evidence type="ECO:0000313" key="2">
    <source>
        <dbReference type="Proteomes" id="UP000248326"/>
    </source>
</evidence>
<gene>
    <name evidence="1" type="ORF">DES52_10594</name>
</gene>
<evidence type="ECO:0000313" key="1">
    <source>
        <dbReference type="EMBL" id="PYE54457.1"/>
    </source>
</evidence>